<protein>
    <submittedName>
        <fullName evidence="1">Uncharacterized protein</fullName>
    </submittedName>
</protein>
<accession>A0A6N7QWV4</accession>
<organism evidence="1 2">
    <name type="scientific">Gracilibacillus thailandensis</name>
    <dbReference type="NCBI Taxonomy" id="563735"/>
    <lineage>
        <taxon>Bacteria</taxon>
        <taxon>Bacillati</taxon>
        <taxon>Bacillota</taxon>
        <taxon>Bacilli</taxon>
        <taxon>Bacillales</taxon>
        <taxon>Bacillaceae</taxon>
        <taxon>Gracilibacillus</taxon>
    </lineage>
</organism>
<keyword evidence="2" id="KW-1185">Reference proteome</keyword>
<dbReference type="AlphaFoldDB" id="A0A6N7QWV4"/>
<name>A0A6N7QWV4_9BACI</name>
<dbReference type="Proteomes" id="UP000435187">
    <property type="component" value="Unassembled WGS sequence"/>
</dbReference>
<dbReference type="EMBL" id="WJEE01000006">
    <property type="protein sequence ID" value="MRI65622.1"/>
    <property type="molecule type" value="Genomic_DNA"/>
</dbReference>
<comment type="caution">
    <text evidence="1">The sequence shown here is derived from an EMBL/GenBank/DDBJ whole genome shotgun (WGS) entry which is preliminary data.</text>
</comment>
<gene>
    <name evidence="1" type="ORF">GH885_04565</name>
</gene>
<sequence length="203" mass="23600">MIIDHINEHHQLEVAEIQEIIFLDEQHVVVFFISTDEMYAQAFWKWQDNDWLLMGHNAMGSYTVWNLNESDLYLIWNVLPDPTLSYVEIIGQRERQYGTTKGNNYYYPALQLTKRIDVAREKYGVEEISGVWKEVSVDLQQTSDQVDDFLTISSPPTEVTFGWVPYGSNEKILSVDDYTVSEFGSRFGGGIKPIFRLTEDELQ</sequence>
<evidence type="ECO:0000313" key="2">
    <source>
        <dbReference type="Proteomes" id="UP000435187"/>
    </source>
</evidence>
<reference evidence="1 2" key="1">
    <citation type="submission" date="2019-10" db="EMBL/GenBank/DDBJ databases">
        <title>Gracilibacillus salitolerans sp. nov., a moderate halophile isolated from a saline soil in northwest China.</title>
        <authorList>
            <person name="Gan L."/>
        </authorList>
    </citation>
    <scope>NUCLEOTIDE SEQUENCE [LARGE SCALE GENOMIC DNA]</scope>
    <source>
        <strain evidence="1 2">TP2-8</strain>
    </source>
</reference>
<evidence type="ECO:0000313" key="1">
    <source>
        <dbReference type="EMBL" id="MRI65622.1"/>
    </source>
</evidence>
<proteinExistence type="predicted"/>
<dbReference type="RefSeq" id="WP_153834439.1">
    <property type="nucleotide sequence ID" value="NZ_JBHUMW010000025.1"/>
</dbReference>